<dbReference type="Proteomes" id="UP000219465">
    <property type="component" value="Unassembled WGS sequence"/>
</dbReference>
<name>A0A286IFL8_9HYPH</name>
<reference evidence="3" key="1">
    <citation type="submission" date="2017-08" db="EMBL/GenBank/DDBJ databases">
        <authorList>
            <person name="Varghese N."/>
            <person name="Submissions S."/>
        </authorList>
    </citation>
    <scope>NUCLEOTIDE SEQUENCE [LARGE SCALE GENOMIC DNA]</scope>
    <source>
        <strain evidence="3">KCTC 23107</strain>
    </source>
</reference>
<feature type="region of interest" description="Disordered" evidence="1">
    <location>
        <begin position="1"/>
        <end position="76"/>
    </location>
</feature>
<protein>
    <submittedName>
        <fullName evidence="2">Uncharacterized protein</fullName>
    </submittedName>
</protein>
<dbReference type="AlphaFoldDB" id="A0A286IFL8"/>
<proteinExistence type="predicted"/>
<accession>A0A286IFL8</accession>
<keyword evidence="3" id="KW-1185">Reference proteome</keyword>
<sequence>MRIMTDRTDPESGAKQRRAEVERLAAKRAERSAAQLRANLQRRKAQVRARREGQADETEGLPASGGQAARKGGDSD</sequence>
<organism evidence="2 3">
    <name type="scientific">Hoeflea halophila</name>
    <dbReference type="NCBI Taxonomy" id="714899"/>
    <lineage>
        <taxon>Bacteria</taxon>
        <taxon>Pseudomonadati</taxon>
        <taxon>Pseudomonadota</taxon>
        <taxon>Alphaproteobacteria</taxon>
        <taxon>Hyphomicrobiales</taxon>
        <taxon>Rhizobiaceae</taxon>
        <taxon>Hoeflea</taxon>
    </lineage>
</organism>
<dbReference type="EMBL" id="OCPC01000004">
    <property type="protein sequence ID" value="SOE18129.1"/>
    <property type="molecule type" value="Genomic_DNA"/>
</dbReference>
<evidence type="ECO:0000313" key="2">
    <source>
        <dbReference type="EMBL" id="SOE18129.1"/>
    </source>
</evidence>
<evidence type="ECO:0000256" key="1">
    <source>
        <dbReference type="SAM" id="MobiDB-lite"/>
    </source>
</evidence>
<gene>
    <name evidence="2" type="ORF">SAMN05877838_3044</name>
</gene>
<feature type="compositionally biased region" description="Basic and acidic residues" evidence="1">
    <location>
        <begin position="1"/>
        <end position="31"/>
    </location>
</feature>
<evidence type="ECO:0000313" key="3">
    <source>
        <dbReference type="Proteomes" id="UP000219465"/>
    </source>
</evidence>